<dbReference type="PANTHER" id="PTHR11252:SF16">
    <property type="entry name" value="POLYRIBONUCLEOTIDE NUCLEOTIDYLTRANSFERASE 2, MITOCHONDRIAL"/>
    <property type="match status" value="1"/>
</dbReference>
<dbReference type="Gene3D" id="3.30.1370.10">
    <property type="entry name" value="K Homology domain, type 1"/>
    <property type="match status" value="1"/>
</dbReference>
<dbReference type="GO" id="GO:0009570">
    <property type="term" value="C:chloroplast stroma"/>
    <property type="evidence" value="ECO:0007669"/>
    <property type="project" value="TreeGrafter"/>
</dbReference>
<reference evidence="4 5" key="1">
    <citation type="submission" date="2023-10" db="EMBL/GenBank/DDBJ databases">
        <title>Chromosome-scale genome assembly provides insights into flower coloration mechanisms of Canna indica.</title>
        <authorList>
            <person name="Li C."/>
        </authorList>
    </citation>
    <scope>NUCLEOTIDE SEQUENCE [LARGE SCALE GENOMIC DNA]</scope>
    <source>
        <tissue evidence="4">Flower</tissue>
    </source>
</reference>
<dbReference type="SUPFAM" id="SSF50249">
    <property type="entry name" value="Nucleic acid-binding proteins"/>
    <property type="match status" value="1"/>
</dbReference>
<dbReference type="PANTHER" id="PTHR11252">
    <property type="entry name" value="POLYRIBONUCLEOTIDE NUCLEOTIDYLTRANSFERASE"/>
    <property type="match status" value="1"/>
</dbReference>
<dbReference type="GO" id="GO:0005739">
    <property type="term" value="C:mitochondrion"/>
    <property type="evidence" value="ECO:0007669"/>
    <property type="project" value="TreeGrafter"/>
</dbReference>
<dbReference type="GO" id="GO:0000965">
    <property type="term" value="P:mitochondrial RNA 3'-end processing"/>
    <property type="evidence" value="ECO:0007669"/>
    <property type="project" value="TreeGrafter"/>
</dbReference>
<organism evidence="4 5">
    <name type="scientific">Canna indica</name>
    <name type="common">Indian-shot</name>
    <dbReference type="NCBI Taxonomy" id="4628"/>
    <lineage>
        <taxon>Eukaryota</taxon>
        <taxon>Viridiplantae</taxon>
        <taxon>Streptophyta</taxon>
        <taxon>Embryophyta</taxon>
        <taxon>Tracheophyta</taxon>
        <taxon>Spermatophyta</taxon>
        <taxon>Magnoliopsida</taxon>
        <taxon>Liliopsida</taxon>
        <taxon>Zingiberales</taxon>
        <taxon>Cannaceae</taxon>
        <taxon>Canna</taxon>
    </lineage>
</organism>
<keyword evidence="1" id="KW-0694">RNA-binding</keyword>
<feature type="domain" description="S1 motif" evidence="3">
    <location>
        <begin position="75"/>
        <end position="143"/>
    </location>
</feature>
<dbReference type="PROSITE" id="PS50126">
    <property type="entry name" value="S1"/>
    <property type="match status" value="1"/>
</dbReference>
<gene>
    <name evidence="4" type="ORF">Cni_G11682</name>
</gene>
<feature type="region of interest" description="Disordered" evidence="2">
    <location>
        <begin position="173"/>
        <end position="205"/>
    </location>
</feature>
<dbReference type="AlphaFoldDB" id="A0AAQ3K9A6"/>
<dbReference type="EMBL" id="CP136892">
    <property type="protein sequence ID" value="WOL02963.1"/>
    <property type="molecule type" value="Genomic_DNA"/>
</dbReference>
<feature type="region of interest" description="Disordered" evidence="2">
    <location>
        <begin position="221"/>
        <end position="267"/>
    </location>
</feature>
<evidence type="ECO:0000256" key="2">
    <source>
        <dbReference type="SAM" id="MobiDB-lite"/>
    </source>
</evidence>
<dbReference type="InterPro" id="IPR012162">
    <property type="entry name" value="PNPase"/>
</dbReference>
<dbReference type="GO" id="GO:0000958">
    <property type="term" value="P:mitochondrial mRNA catabolic process"/>
    <property type="evidence" value="ECO:0007669"/>
    <property type="project" value="TreeGrafter"/>
</dbReference>
<name>A0AAQ3K9A6_9LILI</name>
<protein>
    <submittedName>
        <fullName evidence="4">Polyribonucleotide nucleotidyltransferase 2, mitochondrial</fullName>
    </submittedName>
</protein>
<dbReference type="Proteomes" id="UP001327560">
    <property type="component" value="Chromosome 3"/>
</dbReference>
<evidence type="ECO:0000256" key="1">
    <source>
        <dbReference type="ARBA" id="ARBA00022884"/>
    </source>
</evidence>
<dbReference type="GO" id="GO:0000175">
    <property type="term" value="F:3'-5'-RNA exonuclease activity"/>
    <property type="evidence" value="ECO:0007669"/>
    <property type="project" value="TreeGrafter"/>
</dbReference>
<dbReference type="GO" id="GO:0003723">
    <property type="term" value="F:RNA binding"/>
    <property type="evidence" value="ECO:0007669"/>
    <property type="project" value="UniProtKB-KW"/>
</dbReference>
<dbReference type="InterPro" id="IPR003029">
    <property type="entry name" value="S1_domain"/>
</dbReference>
<evidence type="ECO:0000313" key="4">
    <source>
        <dbReference type="EMBL" id="WOL02963.1"/>
    </source>
</evidence>
<dbReference type="GO" id="GO:0005829">
    <property type="term" value="C:cytosol"/>
    <property type="evidence" value="ECO:0007669"/>
    <property type="project" value="TreeGrafter"/>
</dbReference>
<sequence>MLLTYYYAATLKYTATSLRRSIGSLISQRKKIEQETGARVSVSDGAVTIVAKNQSIMEKAQEKVSFLIGSAVEIGGIYKGIVSSVKEYGAFIEFNGGQQGLLHISELSHEPVSRVSDVLSVGQELSLMCIGQDVRGNIKLSLKAIIPKQDSQKSGLDSQDSVASAKQSVNVWASPSLENSTTSTQNLESSNDLQGGSNEMQSVTCSSPAVVIRSAAECDAQDPAAGGPITRKPGKLGRSSPRPHNGSLVQKLPGSRDDKSVVTKRQIKKKKEKDVSSCIKLEADSTIGSVSVADNVDEKPEPTINAGSLKLGDRVTAKIYQIRAHGLVLELRGGIRGMYKFEVNGRMDFEVGKELHVRCSSFSSKGIPVFSLLKDE</sequence>
<dbReference type="InterPro" id="IPR012340">
    <property type="entry name" value="NA-bd_OB-fold"/>
</dbReference>
<accession>A0AAQ3K9A6</accession>
<dbReference type="SMART" id="SM00316">
    <property type="entry name" value="S1"/>
    <property type="match status" value="2"/>
</dbReference>
<dbReference type="InterPro" id="IPR036612">
    <property type="entry name" value="KH_dom_type_1_sf"/>
</dbReference>
<dbReference type="Pfam" id="PF00575">
    <property type="entry name" value="S1"/>
    <property type="match status" value="1"/>
</dbReference>
<dbReference type="FunFam" id="2.40.50.140:FF:000189">
    <property type="entry name" value="Polyribonucleotide nucleotidyltransferase, putative"/>
    <property type="match status" value="1"/>
</dbReference>
<dbReference type="Gene3D" id="2.40.50.140">
    <property type="entry name" value="Nucleic acid-binding proteins"/>
    <property type="match status" value="1"/>
</dbReference>
<evidence type="ECO:0000313" key="5">
    <source>
        <dbReference type="Proteomes" id="UP001327560"/>
    </source>
</evidence>
<keyword evidence="5" id="KW-1185">Reference proteome</keyword>
<evidence type="ECO:0000259" key="3">
    <source>
        <dbReference type="PROSITE" id="PS50126"/>
    </source>
</evidence>
<proteinExistence type="predicted"/>
<dbReference type="GO" id="GO:0004654">
    <property type="term" value="F:polyribonucleotide nucleotidyltransferase activity"/>
    <property type="evidence" value="ECO:0007669"/>
    <property type="project" value="InterPro"/>
</dbReference>